<feature type="transmembrane region" description="Helical" evidence="1">
    <location>
        <begin position="654"/>
        <end position="679"/>
    </location>
</feature>
<gene>
    <name evidence="2" type="ORF">CcCBS67573_g06825</name>
</gene>
<dbReference type="EMBL" id="QEAP01000313">
    <property type="protein sequence ID" value="TPX69530.1"/>
    <property type="molecule type" value="Genomic_DNA"/>
</dbReference>
<feature type="transmembrane region" description="Helical" evidence="1">
    <location>
        <begin position="335"/>
        <end position="360"/>
    </location>
</feature>
<dbReference type="Proteomes" id="UP000320333">
    <property type="component" value="Unassembled WGS sequence"/>
</dbReference>
<proteinExistence type="predicted"/>
<feature type="transmembrane region" description="Helical" evidence="1">
    <location>
        <begin position="56"/>
        <end position="77"/>
    </location>
</feature>
<dbReference type="OrthoDB" id="2127034at2759"/>
<evidence type="ECO:0000313" key="2">
    <source>
        <dbReference type="EMBL" id="TPX69530.1"/>
    </source>
</evidence>
<dbReference type="AlphaFoldDB" id="A0A507F1N5"/>
<keyword evidence="3" id="KW-1185">Reference proteome</keyword>
<evidence type="ECO:0000256" key="1">
    <source>
        <dbReference type="SAM" id="Phobius"/>
    </source>
</evidence>
<keyword evidence="1" id="KW-0812">Transmembrane</keyword>
<evidence type="ECO:0000313" key="3">
    <source>
        <dbReference type="Proteomes" id="UP000320333"/>
    </source>
</evidence>
<organism evidence="2 3">
    <name type="scientific">Chytriomyces confervae</name>
    <dbReference type="NCBI Taxonomy" id="246404"/>
    <lineage>
        <taxon>Eukaryota</taxon>
        <taxon>Fungi</taxon>
        <taxon>Fungi incertae sedis</taxon>
        <taxon>Chytridiomycota</taxon>
        <taxon>Chytridiomycota incertae sedis</taxon>
        <taxon>Chytridiomycetes</taxon>
        <taxon>Chytridiales</taxon>
        <taxon>Chytriomycetaceae</taxon>
        <taxon>Chytriomyces</taxon>
    </lineage>
</organism>
<accession>A0A507F1N5</accession>
<protein>
    <submittedName>
        <fullName evidence="2">Uncharacterized protein</fullName>
    </submittedName>
</protein>
<keyword evidence="1" id="KW-0472">Membrane</keyword>
<comment type="caution">
    <text evidence="2">The sequence shown here is derived from an EMBL/GenBank/DDBJ whole genome shotgun (WGS) entry which is preliminary data.</text>
</comment>
<feature type="transmembrane region" description="Helical" evidence="1">
    <location>
        <begin position="302"/>
        <end position="323"/>
    </location>
</feature>
<feature type="transmembrane region" description="Helical" evidence="1">
    <location>
        <begin position="540"/>
        <end position="561"/>
    </location>
</feature>
<name>A0A507F1N5_9FUNG</name>
<keyword evidence="1" id="KW-1133">Transmembrane helix</keyword>
<reference evidence="2 3" key="1">
    <citation type="journal article" date="2019" name="Sci. Rep.">
        <title>Comparative genomics of chytrid fungi reveal insights into the obligate biotrophic and pathogenic lifestyle of Synchytrium endobioticum.</title>
        <authorList>
            <person name="van de Vossenberg B.T.L.H."/>
            <person name="Warris S."/>
            <person name="Nguyen H.D.T."/>
            <person name="van Gent-Pelzer M.P.E."/>
            <person name="Joly D.L."/>
            <person name="van de Geest H.C."/>
            <person name="Bonants P.J.M."/>
            <person name="Smith D.S."/>
            <person name="Levesque C.A."/>
            <person name="van der Lee T.A.J."/>
        </authorList>
    </citation>
    <scope>NUCLEOTIDE SEQUENCE [LARGE SCALE GENOMIC DNA]</scope>
    <source>
        <strain evidence="2 3">CBS 675.73</strain>
    </source>
</reference>
<sequence>MSSLSPSVSNASILDDGIRIWATMARTVRWKFQPAVSDVPGAIIATDIVKQFIDGLAFSSFLLFLAILVLPIVSLAVRTIHDGMDETVDTFAATIKLPTRDLVGPGVAGTELLAVLERLVEFQRWVEGHAGVVDANVTGLDVVLSQLQIDLDTVSNDITNLNSEHTSPQRNIQFQLRSLIKPIPDSTNQQLAYTQAQIQPIITSPLSSGEFSNHLQSLPNLTRIHAELNSSIMDPWTVINKTVLTPIKSNIHAQVSESTQGSTATSQEFARNLTRLISELNSTTVVEYIEKFGIVKYDRDRYIFFAVVLGASVIVMVGLMGVVMGRSLYGMKLQLTGFAIVTFLTLVLAIIMFCVAVGVAETCTAFNDKNAVFISIVSPDAGERVLSFHKARQTCLERGTQGGLAQFAVDMGADPSLLNITLKASTVIDNINVAQYVDLSQLLSNATNLVSNQDFNNTISDIESSWTLYLNLIQQNLLSNKTVLNAIQQVTDILNTLESIDTTSASTLAAFKVTSTPSQALQLSDAAQFFAEMRKCAADLSAALVHLNGLLVVLAVLSRLVEQFQGLAEQFELDTRKLPGLSTAVEQVATAFGEQVLANITTSMPEVKQQLYRVTANASQLLDDGMDCTVLALDTVAIQDSVCSDLSLSIDSVWLAFTVIGLGLFVVLCIHSCIVSEWIHRSNARKHVRHRTKSNMSMTTSYSSNPNLSSSATGLAVSRSKQFGKETPKILDSRHAEDMLDISPSLPRNSSAKAASVLPNSHQTLTVEDVSVDWQPAPAVVQVQQVQVQEMREISRPERVFLVHPPSYNES</sequence>
<dbReference type="STRING" id="246404.A0A507F1N5"/>